<organism evidence="1 2">
    <name type="scientific">Candidatus Olsenella stercoravium</name>
    <dbReference type="NCBI Taxonomy" id="2838713"/>
    <lineage>
        <taxon>Bacteria</taxon>
        <taxon>Bacillati</taxon>
        <taxon>Actinomycetota</taxon>
        <taxon>Coriobacteriia</taxon>
        <taxon>Coriobacteriales</taxon>
        <taxon>Atopobiaceae</taxon>
        <taxon>Olsenella</taxon>
    </lineage>
</organism>
<dbReference type="InterPro" id="IPR036390">
    <property type="entry name" value="WH_DNA-bd_sf"/>
</dbReference>
<reference evidence="1" key="2">
    <citation type="submission" date="2021-04" db="EMBL/GenBank/DDBJ databases">
        <authorList>
            <person name="Gilroy R."/>
        </authorList>
    </citation>
    <scope>NUCLEOTIDE SEQUENCE</scope>
    <source>
        <strain evidence="1">ChiHecolR3B27-1887</strain>
    </source>
</reference>
<name>A0A9D2DJ64_9ACTN</name>
<evidence type="ECO:0000313" key="2">
    <source>
        <dbReference type="Proteomes" id="UP000824029"/>
    </source>
</evidence>
<proteinExistence type="predicted"/>
<dbReference type="InterPro" id="IPR036388">
    <property type="entry name" value="WH-like_DNA-bd_sf"/>
</dbReference>
<evidence type="ECO:0000313" key="1">
    <source>
        <dbReference type="EMBL" id="HIZ18011.1"/>
    </source>
</evidence>
<accession>A0A9D2DJ64</accession>
<dbReference type="Gene3D" id="1.10.10.10">
    <property type="entry name" value="Winged helix-like DNA-binding domain superfamily/Winged helix DNA-binding domain"/>
    <property type="match status" value="1"/>
</dbReference>
<gene>
    <name evidence="1" type="ORF">IAA22_02715</name>
</gene>
<dbReference type="SUPFAM" id="SSF46785">
    <property type="entry name" value="Winged helix' DNA-binding domain"/>
    <property type="match status" value="1"/>
</dbReference>
<sequence length="95" mass="10037">MSTTEGHVRLNRTEGSALLLIAQLDGAPCSKAEMASRIGCCVRSVDRAIKRLRQEGAIESVPTFAEDGGQSANSYRVSSAEALAAALRRASELSD</sequence>
<protein>
    <submittedName>
        <fullName evidence="1">Uncharacterized protein</fullName>
    </submittedName>
</protein>
<reference evidence="1" key="1">
    <citation type="journal article" date="2021" name="PeerJ">
        <title>Extensive microbial diversity within the chicken gut microbiome revealed by metagenomics and culture.</title>
        <authorList>
            <person name="Gilroy R."/>
            <person name="Ravi A."/>
            <person name="Getino M."/>
            <person name="Pursley I."/>
            <person name="Horton D.L."/>
            <person name="Alikhan N.F."/>
            <person name="Baker D."/>
            <person name="Gharbi K."/>
            <person name="Hall N."/>
            <person name="Watson M."/>
            <person name="Adriaenssens E.M."/>
            <person name="Foster-Nyarko E."/>
            <person name="Jarju S."/>
            <person name="Secka A."/>
            <person name="Antonio M."/>
            <person name="Oren A."/>
            <person name="Chaudhuri R.R."/>
            <person name="La Ragione R."/>
            <person name="Hildebrand F."/>
            <person name="Pallen M.J."/>
        </authorList>
    </citation>
    <scope>NUCLEOTIDE SEQUENCE</scope>
    <source>
        <strain evidence="1">ChiHecolR3B27-1887</strain>
    </source>
</reference>
<dbReference type="AlphaFoldDB" id="A0A9D2DJ64"/>
<dbReference type="EMBL" id="DXBZ01000051">
    <property type="protein sequence ID" value="HIZ18011.1"/>
    <property type="molecule type" value="Genomic_DNA"/>
</dbReference>
<comment type="caution">
    <text evidence="1">The sequence shown here is derived from an EMBL/GenBank/DDBJ whole genome shotgun (WGS) entry which is preliminary data.</text>
</comment>
<dbReference type="Proteomes" id="UP000824029">
    <property type="component" value="Unassembled WGS sequence"/>
</dbReference>